<comment type="catalytic activity">
    <reaction evidence="8">
        <text>Couples ATP hydrolysis with the unwinding of duplex DNA by translocating in the 3'-5' direction.</text>
        <dbReference type="EC" id="5.6.2.4"/>
    </reaction>
</comment>
<comment type="caution">
    <text evidence="12">The sequence shown here is derived from an EMBL/GenBank/DDBJ whole genome shotgun (WGS) entry which is preliminary data.</text>
</comment>
<evidence type="ECO:0000256" key="1">
    <source>
        <dbReference type="ARBA" id="ARBA00005446"/>
    </source>
</evidence>
<dbReference type="InterPro" id="IPR027417">
    <property type="entry name" value="P-loop_NTPase"/>
</dbReference>
<evidence type="ECO:0000256" key="5">
    <source>
        <dbReference type="ARBA" id="ARBA00022840"/>
    </source>
</evidence>
<feature type="non-terminal residue" evidence="12">
    <location>
        <position position="1"/>
    </location>
</feature>
<dbReference type="PANTHER" id="PTHR13710:SF105">
    <property type="entry name" value="ATP-DEPENDENT DNA HELICASE Q1"/>
    <property type="match status" value="1"/>
</dbReference>
<keyword evidence="5" id="KW-0067">ATP-binding</keyword>
<dbReference type="NCBIfam" id="TIGR00614">
    <property type="entry name" value="recQ_fam"/>
    <property type="match status" value="1"/>
</dbReference>
<accession>X1CC99</accession>
<proteinExistence type="inferred from homology"/>
<dbReference type="GO" id="GO:0006310">
    <property type="term" value="P:DNA recombination"/>
    <property type="evidence" value="ECO:0007669"/>
    <property type="project" value="InterPro"/>
</dbReference>
<dbReference type="EC" id="5.6.2.4" evidence="9"/>
<dbReference type="SUPFAM" id="SSF52540">
    <property type="entry name" value="P-loop containing nucleoside triphosphate hydrolases"/>
    <property type="match status" value="1"/>
</dbReference>
<sequence length="305" mass="34602">PALMAGRNTKGLTVVISPLQSLMKDQVDNLEKNGITESVTINGLLDPIERGKSFERVEDGSASILYISPESLRSKTIERLLLGRNIVRFVIDEAHCFSTWGQDFRVDYLYIGDFIKQLQEKKNLLDPIPVSCFTATAKQKVVEDISQYFEQKLSLKLEAFKANSTRTNLRYKVYDSKDEEEKYNNARRLIESKDCPTIIYVSRTRKAYNLAERLSKDGFDAKPYHGKMDVKEKTENQNAFIAGDVQIMVATSAFGMGVDKKDIGMVIHYEISDSLENYVQESGRAGRDENISADCFVLFNEEDLS</sequence>
<dbReference type="EMBL" id="BART01011192">
    <property type="protein sequence ID" value="GAG81891.1"/>
    <property type="molecule type" value="Genomic_DNA"/>
</dbReference>
<evidence type="ECO:0000256" key="4">
    <source>
        <dbReference type="ARBA" id="ARBA00022806"/>
    </source>
</evidence>
<dbReference type="PROSITE" id="PS51194">
    <property type="entry name" value="HELICASE_CTER"/>
    <property type="match status" value="1"/>
</dbReference>
<dbReference type="InterPro" id="IPR011545">
    <property type="entry name" value="DEAD/DEAH_box_helicase_dom"/>
</dbReference>
<feature type="non-terminal residue" evidence="12">
    <location>
        <position position="305"/>
    </location>
</feature>
<evidence type="ECO:0000256" key="9">
    <source>
        <dbReference type="ARBA" id="ARBA00034808"/>
    </source>
</evidence>
<keyword evidence="2" id="KW-0547">Nucleotide-binding</keyword>
<evidence type="ECO:0000256" key="7">
    <source>
        <dbReference type="ARBA" id="ARBA00023235"/>
    </source>
</evidence>
<evidence type="ECO:0000256" key="2">
    <source>
        <dbReference type="ARBA" id="ARBA00022741"/>
    </source>
</evidence>
<protein>
    <recommendedName>
        <fullName evidence="9">DNA 3'-5' helicase</fullName>
        <ecNumber evidence="9">5.6.2.4</ecNumber>
    </recommendedName>
</protein>
<reference evidence="12" key="1">
    <citation type="journal article" date="2014" name="Front. Microbiol.">
        <title>High frequency of phylogenetically diverse reductive dehalogenase-homologous genes in deep subseafloor sedimentary metagenomes.</title>
        <authorList>
            <person name="Kawai M."/>
            <person name="Futagami T."/>
            <person name="Toyoda A."/>
            <person name="Takaki Y."/>
            <person name="Nishi S."/>
            <person name="Hori S."/>
            <person name="Arai W."/>
            <person name="Tsubouchi T."/>
            <person name="Morono Y."/>
            <person name="Uchiyama I."/>
            <person name="Ito T."/>
            <person name="Fujiyama A."/>
            <person name="Inagaki F."/>
            <person name="Takami H."/>
        </authorList>
    </citation>
    <scope>NUCLEOTIDE SEQUENCE</scope>
    <source>
        <strain evidence="12">Expedition CK06-06</strain>
    </source>
</reference>
<evidence type="ECO:0000256" key="6">
    <source>
        <dbReference type="ARBA" id="ARBA00023125"/>
    </source>
</evidence>
<dbReference type="Pfam" id="PF00270">
    <property type="entry name" value="DEAD"/>
    <property type="match status" value="1"/>
</dbReference>
<dbReference type="Pfam" id="PF00271">
    <property type="entry name" value="Helicase_C"/>
    <property type="match status" value="1"/>
</dbReference>
<organism evidence="12">
    <name type="scientific">marine sediment metagenome</name>
    <dbReference type="NCBI Taxonomy" id="412755"/>
    <lineage>
        <taxon>unclassified sequences</taxon>
        <taxon>metagenomes</taxon>
        <taxon>ecological metagenomes</taxon>
    </lineage>
</organism>
<evidence type="ECO:0000256" key="8">
    <source>
        <dbReference type="ARBA" id="ARBA00034617"/>
    </source>
</evidence>
<dbReference type="GO" id="GO:0005524">
    <property type="term" value="F:ATP binding"/>
    <property type="evidence" value="ECO:0007669"/>
    <property type="project" value="UniProtKB-KW"/>
</dbReference>
<dbReference type="InterPro" id="IPR014001">
    <property type="entry name" value="Helicase_ATP-bd"/>
</dbReference>
<dbReference type="GO" id="GO:0009378">
    <property type="term" value="F:four-way junction helicase activity"/>
    <property type="evidence" value="ECO:0007669"/>
    <property type="project" value="TreeGrafter"/>
</dbReference>
<keyword evidence="6" id="KW-0238">DNA-binding</keyword>
<dbReference type="PROSITE" id="PS51192">
    <property type="entry name" value="HELICASE_ATP_BIND_1"/>
    <property type="match status" value="1"/>
</dbReference>
<evidence type="ECO:0000313" key="12">
    <source>
        <dbReference type="EMBL" id="GAG81891.1"/>
    </source>
</evidence>
<keyword evidence="7" id="KW-0413">Isomerase</keyword>
<dbReference type="Gene3D" id="3.40.50.300">
    <property type="entry name" value="P-loop containing nucleotide triphosphate hydrolases"/>
    <property type="match status" value="2"/>
</dbReference>
<dbReference type="GO" id="GO:0043138">
    <property type="term" value="F:3'-5' DNA helicase activity"/>
    <property type="evidence" value="ECO:0007669"/>
    <property type="project" value="UniProtKB-EC"/>
</dbReference>
<evidence type="ECO:0000259" key="10">
    <source>
        <dbReference type="PROSITE" id="PS51192"/>
    </source>
</evidence>
<dbReference type="AlphaFoldDB" id="X1CC99"/>
<keyword evidence="4" id="KW-0347">Helicase</keyword>
<feature type="domain" description="Helicase C-terminal" evidence="11">
    <location>
        <begin position="185"/>
        <end position="305"/>
    </location>
</feature>
<comment type="similarity">
    <text evidence="1">Belongs to the helicase family. RecQ subfamily.</text>
</comment>
<dbReference type="GO" id="GO:0003677">
    <property type="term" value="F:DNA binding"/>
    <property type="evidence" value="ECO:0007669"/>
    <property type="project" value="UniProtKB-KW"/>
</dbReference>
<evidence type="ECO:0000256" key="3">
    <source>
        <dbReference type="ARBA" id="ARBA00022801"/>
    </source>
</evidence>
<dbReference type="GO" id="GO:0006281">
    <property type="term" value="P:DNA repair"/>
    <property type="evidence" value="ECO:0007669"/>
    <property type="project" value="TreeGrafter"/>
</dbReference>
<name>X1CC99_9ZZZZ</name>
<evidence type="ECO:0000259" key="11">
    <source>
        <dbReference type="PROSITE" id="PS51194"/>
    </source>
</evidence>
<keyword evidence="3" id="KW-0378">Hydrolase</keyword>
<dbReference type="PANTHER" id="PTHR13710">
    <property type="entry name" value="DNA HELICASE RECQ FAMILY MEMBER"/>
    <property type="match status" value="1"/>
</dbReference>
<dbReference type="SMART" id="SM00490">
    <property type="entry name" value="HELICc"/>
    <property type="match status" value="1"/>
</dbReference>
<feature type="domain" description="Helicase ATP-binding" evidence="10">
    <location>
        <begin position="1"/>
        <end position="155"/>
    </location>
</feature>
<dbReference type="GO" id="GO:0016787">
    <property type="term" value="F:hydrolase activity"/>
    <property type="evidence" value="ECO:0007669"/>
    <property type="project" value="UniProtKB-KW"/>
</dbReference>
<dbReference type="GO" id="GO:0005737">
    <property type="term" value="C:cytoplasm"/>
    <property type="evidence" value="ECO:0007669"/>
    <property type="project" value="TreeGrafter"/>
</dbReference>
<dbReference type="InterPro" id="IPR004589">
    <property type="entry name" value="DNA_helicase_ATP-dep_RecQ"/>
</dbReference>
<dbReference type="GO" id="GO:0005694">
    <property type="term" value="C:chromosome"/>
    <property type="evidence" value="ECO:0007669"/>
    <property type="project" value="TreeGrafter"/>
</dbReference>
<gene>
    <name evidence="12" type="ORF">S01H4_23954</name>
</gene>
<dbReference type="InterPro" id="IPR001650">
    <property type="entry name" value="Helicase_C-like"/>
</dbReference>